<feature type="repeat" description="TPR" evidence="3">
    <location>
        <begin position="116"/>
        <end position="149"/>
    </location>
</feature>
<dbReference type="InterPro" id="IPR047150">
    <property type="entry name" value="SGT"/>
</dbReference>
<keyword evidence="4" id="KW-0812">Transmembrane</keyword>
<dbReference type="GO" id="GO:0016020">
    <property type="term" value="C:membrane"/>
    <property type="evidence" value="ECO:0007669"/>
    <property type="project" value="TreeGrafter"/>
</dbReference>
<feature type="repeat" description="TPR" evidence="3">
    <location>
        <begin position="14"/>
        <end position="47"/>
    </location>
</feature>
<reference evidence="5" key="1">
    <citation type="submission" date="2020-01" db="EMBL/GenBank/DDBJ databases">
        <authorList>
            <person name="Meier V. D."/>
            <person name="Meier V D."/>
        </authorList>
    </citation>
    <scope>NUCLEOTIDE SEQUENCE</scope>
    <source>
        <strain evidence="5">HLG_WM_MAG_12</strain>
    </source>
</reference>
<dbReference type="PANTHER" id="PTHR45831">
    <property type="entry name" value="LD24721P"/>
    <property type="match status" value="1"/>
</dbReference>
<organism evidence="5">
    <name type="scientific">uncultured Campylobacterales bacterium</name>
    <dbReference type="NCBI Taxonomy" id="352960"/>
    <lineage>
        <taxon>Bacteria</taxon>
        <taxon>Pseudomonadati</taxon>
        <taxon>Campylobacterota</taxon>
        <taxon>Epsilonproteobacteria</taxon>
        <taxon>Campylobacterales</taxon>
        <taxon>environmental samples</taxon>
    </lineage>
</organism>
<dbReference type="Gene3D" id="1.25.40.10">
    <property type="entry name" value="Tetratricopeptide repeat domain"/>
    <property type="match status" value="2"/>
</dbReference>
<keyword evidence="2 3" id="KW-0802">TPR repeat</keyword>
<feature type="transmembrane region" description="Helical" evidence="4">
    <location>
        <begin position="207"/>
        <end position="228"/>
    </location>
</feature>
<keyword evidence="4" id="KW-1133">Transmembrane helix</keyword>
<dbReference type="PANTHER" id="PTHR45831:SF2">
    <property type="entry name" value="LD24721P"/>
    <property type="match status" value="1"/>
</dbReference>
<dbReference type="Pfam" id="PF00515">
    <property type="entry name" value="TPR_1"/>
    <property type="match status" value="2"/>
</dbReference>
<gene>
    <name evidence="5" type="ORF">HELGO_WM5944</name>
</gene>
<feature type="repeat" description="TPR" evidence="3">
    <location>
        <begin position="48"/>
        <end position="81"/>
    </location>
</feature>
<accession>A0A6S6SN67</accession>
<dbReference type="Pfam" id="PF13414">
    <property type="entry name" value="TPR_11"/>
    <property type="match status" value="1"/>
</dbReference>
<evidence type="ECO:0000313" key="5">
    <source>
        <dbReference type="EMBL" id="CAA6809929.1"/>
    </source>
</evidence>
<dbReference type="EMBL" id="CACVAW010000040">
    <property type="protein sequence ID" value="CAA6809929.1"/>
    <property type="molecule type" value="Genomic_DNA"/>
</dbReference>
<feature type="transmembrane region" description="Helical" evidence="4">
    <location>
        <begin position="240"/>
        <end position="260"/>
    </location>
</feature>
<dbReference type="InterPro" id="IPR019734">
    <property type="entry name" value="TPR_rpt"/>
</dbReference>
<dbReference type="PROSITE" id="PS50005">
    <property type="entry name" value="TPR"/>
    <property type="match status" value="4"/>
</dbReference>
<dbReference type="AlphaFoldDB" id="A0A6S6SN67"/>
<keyword evidence="1" id="KW-0677">Repeat</keyword>
<protein>
    <submittedName>
        <fullName evidence="5">Uncharacterized protein</fullName>
    </submittedName>
</protein>
<evidence type="ECO:0000256" key="4">
    <source>
        <dbReference type="SAM" id="Phobius"/>
    </source>
</evidence>
<dbReference type="GO" id="GO:0072380">
    <property type="term" value="C:TRC complex"/>
    <property type="evidence" value="ECO:0007669"/>
    <property type="project" value="TreeGrafter"/>
</dbReference>
<feature type="repeat" description="TPR" evidence="3">
    <location>
        <begin position="82"/>
        <end position="115"/>
    </location>
</feature>
<dbReference type="PROSITE" id="PS50293">
    <property type="entry name" value="TPR_REGION"/>
    <property type="match status" value="3"/>
</dbReference>
<dbReference type="GO" id="GO:0060090">
    <property type="term" value="F:molecular adaptor activity"/>
    <property type="evidence" value="ECO:0007669"/>
    <property type="project" value="TreeGrafter"/>
</dbReference>
<name>A0A6S6SN67_9BACT</name>
<keyword evidence="4" id="KW-0472">Membrane</keyword>
<dbReference type="SMART" id="SM00028">
    <property type="entry name" value="TPR"/>
    <property type="match status" value="4"/>
</dbReference>
<evidence type="ECO:0000256" key="2">
    <source>
        <dbReference type="ARBA" id="ARBA00022803"/>
    </source>
</evidence>
<evidence type="ECO:0000256" key="3">
    <source>
        <dbReference type="PROSITE-ProRule" id="PRU00339"/>
    </source>
</evidence>
<proteinExistence type="predicted"/>
<dbReference type="GO" id="GO:0006620">
    <property type="term" value="P:post-translational protein targeting to endoplasmic reticulum membrane"/>
    <property type="evidence" value="ECO:0007669"/>
    <property type="project" value="TreeGrafter"/>
</dbReference>
<dbReference type="InterPro" id="IPR011990">
    <property type="entry name" value="TPR-like_helical_dom_sf"/>
</dbReference>
<dbReference type="SUPFAM" id="SSF48452">
    <property type="entry name" value="TPR-like"/>
    <property type="match status" value="1"/>
</dbReference>
<evidence type="ECO:0000256" key="1">
    <source>
        <dbReference type="ARBA" id="ARBA00022737"/>
    </source>
</evidence>
<sequence length="346" mass="41174">MNKKGNNVDNNDELKQLMDEAKELYTKGKYKESIELYKKAIELDSNNAEAYNNMGAVYCKLKEYDKAIEKYEKAIKTDPNYTKAYYNIGNTYGLLKEYNKAIEKYEEAIKLNPYYSDAYHNMGNAYYRLKEYNKAIEKYEEAIKIDPKQIYKENLSYTKNQIAIEENRKKIEEELRAEYGSFYGELISKRIKEEKIELNETKDKIKWGSYLLIVIFIGVLGFFIFLYICYLKDDIENLHFFILQSNFTALFISYPIIWVFNTLSRRKKVLELSIHDLQDKHYLISLFQSQSEENREKYTDKMFGIMSEDSTAKLLKSMYKKENNKSKIVDKISIDELTKLIEQYKK</sequence>